<feature type="region of interest" description="Disordered" evidence="5">
    <location>
        <begin position="65"/>
        <end position="92"/>
    </location>
</feature>
<keyword evidence="4 6" id="KW-0472">Membrane</keyword>
<evidence type="ECO:0000256" key="4">
    <source>
        <dbReference type="ARBA" id="ARBA00023136"/>
    </source>
</evidence>
<evidence type="ECO:0000256" key="1">
    <source>
        <dbReference type="ARBA" id="ARBA00004141"/>
    </source>
</evidence>
<feature type="transmembrane region" description="Helical" evidence="6">
    <location>
        <begin position="104"/>
        <end position="123"/>
    </location>
</feature>
<dbReference type="EMBL" id="LWDV01000008">
    <property type="protein sequence ID" value="OCL26995.1"/>
    <property type="molecule type" value="Genomic_DNA"/>
</dbReference>
<organism evidence="8 9">
    <name type="scientific">Orenia metallireducens</name>
    <dbReference type="NCBI Taxonomy" id="1413210"/>
    <lineage>
        <taxon>Bacteria</taxon>
        <taxon>Bacillati</taxon>
        <taxon>Bacillota</taxon>
        <taxon>Clostridia</taxon>
        <taxon>Halanaerobiales</taxon>
        <taxon>Halobacteroidaceae</taxon>
        <taxon>Orenia</taxon>
    </lineage>
</organism>
<comment type="caution">
    <text evidence="8">The sequence shown here is derived from an EMBL/GenBank/DDBJ whole genome shotgun (WGS) entry which is preliminary data.</text>
</comment>
<evidence type="ECO:0000256" key="6">
    <source>
        <dbReference type="SAM" id="Phobius"/>
    </source>
</evidence>
<evidence type="ECO:0000313" key="8">
    <source>
        <dbReference type="EMBL" id="OCL26995.1"/>
    </source>
</evidence>
<feature type="domain" description="TM2" evidence="7">
    <location>
        <begin position="101"/>
        <end position="149"/>
    </location>
</feature>
<comment type="subcellular location">
    <subcellularLocation>
        <location evidence="1">Membrane</location>
        <topology evidence="1">Multi-pass membrane protein</topology>
    </subcellularLocation>
</comment>
<protein>
    <recommendedName>
        <fullName evidence="7">TM2 domain-containing protein</fullName>
    </recommendedName>
</protein>
<dbReference type="InterPro" id="IPR007829">
    <property type="entry name" value="TM2"/>
</dbReference>
<dbReference type="Pfam" id="PF05154">
    <property type="entry name" value="TM2"/>
    <property type="match status" value="1"/>
</dbReference>
<dbReference type="RefSeq" id="WP_068716440.1">
    <property type="nucleotide sequence ID" value="NZ_LWDV01000008.1"/>
</dbReference>
<gene>
    <name evidence="8" type="ORF">U472_05780</name>
</gene>
<evidence type="ECO:0000313" key="9">
    <source>
        <dbReference type="Proteomes" id="UP000093514"/>
    </source>
</evidence>
<evidence type="ECO:0000259" key="7">
    <source>
        <dbReference type="Pfam" id="PF05154"/>
    </source>
</evidence>
<reference evidence="8 9" key="2">
    <citation type="submission" date="2016-08" db="EMBL/GenBank/DDBJ databases">
        <title>Orenia metallireducens sp. nov. strain Z6, a Novel Metal-reducing Firmicute from the Deep Subsurface.</title>
        <authorList>
            <person name="Maxim B.I."/>
            <person name="Kenneth K."/>
            <person name="Flynn T.M."/>
            <person name="Oloughlin E.J."/>
            <person name="Locke R.A."/>
            <person name="Weber J.R."/>
            <person name="Egan S.M."/>
            <person name="Mackie R.I."/>
            <person name="Cann I.K."/>
        </authorList>
    </citation>
    <scope>NUCLEOTIDE SEQUENCE [LARGE SCALE GENOMIC DNA]</scope>
    <source>
        <strain evidence="8 9">Z6</strain>
    </source>
</reference>
<dbReference type="SUPFAM" id="SSF57845">
    <property type="entry name" value="B-box zinc-binding domain"/>
    <property type="match status" value="1"/>
</dbReference>
<proteinExistence type="predicted"/>
<evidence type="ECO:0000256" key="2">
    <source>
        <dbReference type="ARBA" id="ARBA00022692"/>
    </source>
</evidence>
<reference evidence="9" key="1">
    <citation type="submission" date="2016-07" db="EMBL/GenBank/DDBJ databases">
        <authorList>
            <person name="Florea S."/>
            <person name="Webb J.S."/>
            <person name="Jaromczyk J."/>
            <person name="Schardl C.L."/>
        </authorList>
    </citation>
    <scope>NUCLEOTIDE SEQUENCE [LARGE SCALE GENOMIC DNA]</scope>
    <source>
        <strain evidence="9">Z6</strain>
    </source>
</reference>
<evidence type="ECO:0000256" key="5">
    <source>
        <dbReference type="SAM" id="MobiDB-lite"/>
    </source>
</evidence>
<evidence type="ECO:0000256" key="3">
    <source>
        <dbReference type="ARBA" id="ARBA00022989"/>
    </source>
</evidence>
<dbReference type="AlphaFoldDB" id="A0A1C0A9P3"/>
<feature type="transmembrane region" description="Helical" evidence="6">
    <location>
        <begin position="129"/>
        <end position="153"/>
    </location>
</feature>
<dbReference type="GO" id="GO:0016020">
    <property type="term" value="C:membrane"/>
    <property type="evidence" value="ECO:0007669"/>
    <property type="project" value="UniProtKB-SubCell"/>
</dbReference>
<keyword evidence="3 6" id="KW-1133">Transmembrane helix</keyword>
<keyword evidence="2 6" id="KW-0812">Transmembrane</keyword>
<feature type="compositionally biased region" description="Low complexity" evidence="5">
    <location>
        <begin position="75"/>
        <end position="89"/>
    </location>
</feature>
<accession>A0A1C0A9P3</accession>
<sequence>MNCYIHPKKESIGTCVTCGKFICNDCNTELSGKNHCKQCVSEIFEESKKKMDKLEDNKQQQPMVFMNAGGGGGSSSSSSSSSSSTGTASVPSPHKTLIPLKSKVIAALLAIFLGTFGIHKFYLDKTGQGIVYLLLCWTGIPTMIGLIEGLVYLSTNDYIFAAKYGGRYI</sequence>
<name>A0A1C0A9P3_9FIRM</name>
<keyword evidence="9" id="KW-1185">Reference proteome</keyword>
<dbReference type="Proteomes" id="UP000093514">
    <property type="component" value="Unassembled WGS sequence"/>
</dbReference>